<proteinExistence type="predicted"/>
<gene>
    <name evidence="2" type="ORF">BpJC7_22790</name>
</gene>
<dbReference type="Pfam" id="PF00248">
    <property type="entry name" value="Aldo_ket_red"/>
    <property type="match status" value="1"/>
</dbReference>
<dbReference type="AlphaFoldDB" id="A0A5J4J7U6"/>
<evidence type="ECO:0000313" key="3">
    <source>
        <dbReference type="Proteomes" id="UP000391919"/>
    </source>
</evidence>
<evidence type="ECO:0000313" key="2">
    <source>
        <dbReference type="EMBL" id="GER70976.1"/>
    </source>
</evidence>
<dbReference type="InterPro" id="IPR023210">
    <property type="entry name" value="NADP_OxRdtase_dom"/>
</dbReference>
<dbReference type="RefSeq" id="WP_151681479.1">
    <property type="nucleotide sequence ID" value="NZ_BKZP01000038.1"/>
</dbReference>
<sequence length="108" mass="11826">MKRISCQLKKEYSFENVDKYNTHNLFPAGTRKGDAFNTELLSKLEGLTDVMKDIGSKHGAGHAQFATAWAIAKGTVPILGITKTSHIKDVVSATMVTLSSLNRRSDKS</sequence>
<protein>
    <recommendedName>
        <fullName evidence="1">NADP-dependent oxidoreductase domain-containing protein</fullName>
    </recommendedName>
</protein>
<accession>A0A5J4J7U6</accession>
<dbReference type="SUPFAM" id="SSF51430">
    <property type="entry name" value="NAD(P)-linked oxidoreductase"/>
    <property type="match status" value="1"/>
</dbReference>
<evidence type="ECO:0000259" key="1">
    <source>
        <dbReference type="Pfam" id="PF00248"/>
    </source>
</evidence>
<dbReference type="Proteomes" id="UP000391919">
    <property type="component" value="Unassembled WGS sequence"/>
</dbReference>
<dbReference type="InterPro" id="IPR036812">
    <property type="entry name" value="NAD(P)_OxRdtase_dom_sf"/>
</dbReference>
<feature type="domain" description="NADP-dependent oxidoreductase" evidence="1">
    <location>
        <begin position="34"/>
        <end position="99"/>
    </location>
</feature>
<dbReference type="Gene3D" id="3.20.20.100">
    <property type="entry name" value="NADP-dependent oxidoreductase domain"/>
    <property type="match status" value="1"/>
</dbReference>
<reference evidence="2 3" key="1">
    <citation type="submission" date="2019-09" db="EMBL/GenBank/DDBJ databases">
        <title>Draft genome sequence of Bacillus sp. JC-7.</title>
        <authorList>
            <person name="Tanaka N."/>
            <person name="Shiwa Y."/>
            <person name="Fujita N."/>
            <person name="Tanasupawat S."/>
        </authorList>
    </citation>
    <scope>NUCLEOTIDE SEQUENCE [LARGE SCALE GENOMIC DNA]</scope>
    <source>
        <strain evidence="2 3">JC-7</strain>
    </source>
</reference>
<dbReference type="EMBL" id="BKZQ01000032">
    <property type="protein sequence ID" value="GER70976.1"/>
    <property type="molecule type" value="Genomic_DNA"/>
</dbReference>
<keyword evidence="3" id="KW-1185">Reference proteome</keyword>
<organism evidence="2 3">
    <name type="scientific">Weizmannia acidilactici</name>
    <dbReference type="NCBI Taxonomy" id="2607726"/>
    <lineage>
        <taxon>Bacteria</taxon>
        <taxon>Bacillati</taxon>
        <taxon>Bacillota</taxon>
        <taxon>Bacilli</taxon>
        <taxon>Bacillales</taxon>
        <taxon>Bacillaceae</taxon>
        <taxon>Heyndrickxia</taxon>
    </lineage>
</organism>
<name>A0A5J4J7U6_9BACI</name>
<comment type="caution">
    <text evidence="2">The sequence shown here is derived from an EMBL/GenBank/DDBJ whole genome shotgun (WGS) entry which is preliminary data.</text>
</comment>